<dbReference type="InterPro" id="IPR036397">
    <property type="entry name" value="RNaseH_sf"/>
</dbReference>
<dbReference type="InterPro" id="IPR012337">
    <property type="entry name" value="RNaseH-like_sf"/>
</dbReference>
<dbReference type="EMBL" id="UOGE01000039">
    <property type="protein sequence ID" value="VAX19135.1"/>
    <property type="molecule type" value="Genomic_DNA"/>
</dbReference>
<dbReference type="GO" id="GO:0003676">
    <property type="term" value="F:nucleic acid binding"/>
    <property type="evidence" value="ECO:0007669"/>
    <property type="project" value="InterPro"/>
</dbReference>
<feature type="domain" description="Integrase catalytic" evidence="1">
    <location>
        <begin position="29"/>
        <end position="197"/>
    </location>
</feature>
<dbReference type="SUPFAM" id="SSF53098">
    <property type="entry name" value="Ribonuclease H-like"/>
    <property type="match status" value="1"/>
</dbReference>
<protein>
    <submittedName>
        <fullName evidence="2">Mobile element protein</fullName>
    </submittedName>
</protein>
<accession>A0A3B1CJV9</accession>
<dbReference type="GO" id="GO:0015074">
    <property type="term" value="P:DNA integration"/>
    <property type="evidence" value="ECO:0007669"/>
    <property type="project" value="InterPro"/>
</dbReference>
<dbReference type="InterPro" id="IPR048020">
    <property type="entry name" value="Transpos_IS3"/>
</dbReference>
<evidence type="ECO:0000259" key="1">
    <source>
        <dbReference type="PROSITE" id="PS50994"/>
    </source>
</evidence>
<dbReference type="PROSITE" id="PS50994">
    <property type="entry name" value="INTEGRASE"/>
    <property type="match status" value="1"/>
</dbReference>
<sequence length="203" mass="24172">MWNHKRVYRVYKLLKLHMRRKGKKRLPNRNPQPLMVPDESNHCWSIDFMSDALWCGRKFRTFNVLDDFNREVLDIEIDLSLPGQRVGRVLDQIAFWRGYPQKVRLDNGPEMTSVALSDWAESHGVELGFIQPGKPTQNSYIERFNRTYRDEILDMYVFRTLAEVRAITENWIDEYNRERPHDSLGDLTPVEYREANEKAEILI</sequence>
<dbReference type="Gene3D" id="3.30.420.10">
    <property type="entry name" value="Ribonuclease H-like superfamily/Ribonuclease H"/>
    <property type="match status" value="1"/>
</dbReference>
<name>A0A3B1CJV9_9ZZZZ</name>
<organism evidence="2">
    <name type="scientific">hydrothermal vent metagenome</name>
    <dbReference type="NCBI Taxonomy" id="652676"/>
    <lineage>
        <taxon>unclassified sequences</taxon>
        <taxon>metagenomes</taxon>
        <taxon>ecological metagenomes</taxon>
    </lineage>
</organism>
<evidence type="ECO:0000313" key="2">
    <source>
        <dbReference type="EMBL" id="VAX19135.1"/>
    </source>
</evidence>
<dbReference type="NCBIfam" id="NF033516">
    <property type="entry name" value="transpos_IS3"/>
    <property type="match status" value="1"/>
</dbReference>
<dbReference type="PANTHER" id="PTHR47515">
    <property type="entry name" value="LOW CALCIUM RESPONSE LOCUS PROTEIN T"/>
    <property type="match status" value="1"/>
</dbReference>
<reference evidence="2" key="1">
    <citation type="submission" date="2018-06" db="EMBL/GenBank/DDBJ databases">
        <authorList>
            <person name="Zhirakovskaya E."/>
        </authorList>
    </citation>
    <scope>NUCLEOTIDE SEQUENCE</scope>
</reference>
<proteinExistence type="predicted"/>
<dbReference type="Pfam" id="PF13683">
    <property type="entry name" value="rve_3"/>
    <property type="match status" value="1"/>
</dbReference>
<dbReference type="AlphaFoldDB" id="A0A3B1CJV9"/>
<gene>
    <name evidence="2" type="ORF">MNBD_NITROSPINAE02-740</name>
</gene>
<dbReference type="PANTHER" id="PTHR47515:SF2">
    <property type="entry name" value="INTEGRASE CORE DOMAIN PROTEIN"/>
    <property type="match status" value="1"/>
</dbReference>
<dbReference type="InterPro" id="IPR001584">
    <property type="entry name" value="Integrase_cat-core"/>
</dbReference>